<dbReference type="Pfam" id="PF00497">
    <property type="entry name" value="SBP_bac_3"/>
    <property type="match status" value="1"/>
</dbReference>
<comment type="caution">
    <text evidence="5">The sequence shown here is derived from an EMBL/GenBank/DDBJ whole genome shotgun (WGS) entry which is preliminary data.</text>
</comment>
<evidence type="ECO:0000256" key="3">
    <source>
        <dbReference type="SAM" id="SignalP"/>
    </source>
</evidence>
<dbReference type="PANTHER" id="PTHR35936:SF17">
    <property type="entry name" value="ARGININE-BINDING EXTRACELLULAR PROTEIN ARTP"/>
    <property type="match status" value="1"/>
</dbReference>
<dbReference type="Gene3D" id="3.40.190.10">
    <property type="entry name" value="Periplasmic binding protein-like II"/>
    <property type="match status" value="2"/>
</dbReference>
<dbReference type="EMBL" id="JBHRSP010000016">
    <property type="protein sequence ID" value="MFC3073466.1"/>
    <property type="molecule type" value="Genomic_DNA"/>
</dbReference>
<evidence type="ECO:0000256" key="2">
    <source>
        <dbReference type="ARBA" id="ARBA00022729"/>
    </source>
</evidence>
<organism evidence="5 6">
    <name type="scientific">Shinella pollutisoli</name>
    <dbReference type="NCBI Taxonomy" id="2250594"/>
    <lineage>
        <taxon>Bacteria</taxon>
        <taxon>Pseudomonadati</taxon>
        <taxon>Pseudomonadota</taxon>
        <taxon>Alphaproteobacteria</taxon>
        <taxon>Hyphomicrobiales</taxon>
        <taxon>Rhizobiaceae</taxon>
        <taxon>Shinella</taxon>
    </lineage>
</organism>
<dbReference type="Proteomes" id="UP001595377">
    <property type="component" value="Unassembled WGS sequence"/>
</dbReference>
<sequence>MARSWIISLALMVPLLGLTPAAAQESLPDPVRIGIEGAYPPFNFVDTNGEVQGFDVDIMNAICAAEKIRCEFVIQDWDGIIPGLQVGKYDVIIGLGITEERKKAVDFTDKYWATGNRFVGRKDKEWDYTPEGLDGVVIGVQGGAWQEAYVKAELPQSVMRSYQTLEQAYLDMEAGRVDLVFSDTVLLFDFLNSDRGKDYEFKGPEYDDPKYFGTGVGMGIRKGENLLRDTISSGIRKVRESGEYKKINEKYFPFDIYGE</sequence>
<keyword evidence="6" id="KW-1185">Reference proteome</keyword>
<dbReference type="InterPro" id="IPR001638">
    <property type="entry name" value="Solute-binding_3/MltF_N"/>
</dbReference>
<feature type="chain" id="PRO_5046634005" evidence="3">
    <location>
        <begin position="24"/>
        <end position="259"/>
    </location>
</feature>
<evidence type="ECO:0000313" key="6">
    <source>
        <dbReference type="Proteomes" id="UP001595377"/>
    </source>
</evidence>
<keyword evidence="2 3" id="KW-0732">Signal</keyword>
<dbReference type="SUPFAM" id="SSF53850">
    <property type="entry name" value="Periplasmic binding protein-like II"/>
    <property type="match status" value="1"/>
</dbReference>
<evidence type="ECO:0000256" key="1">
    <source>
        <dbReference type="ARBA" id="ARBA00004418"/>
    </source>
</evidence>
<proteinExistence type="predicted"/>
<feature type="domain" description="Solute-binding protein family 3/N-terminal" evidence="4">
    <location>
        <begin position="30"/>
        <end position="255"/>
    </location>
</feature>
<name>A0ABV7DET1_9HYPH</name>
<protein>
    <submittedName>
        <fullName evidence="5">Transporter substrate-binding domain-containing protein</fullName>
    </submittedName>
</protein>
<gene>
    <name evidence="5" type="ORF">ACFOHH_10155</name>
</gene>
<dbReference type="PANTHER" id="PTHR35936">
    <property type="entry name" value="MEMBRANE-BOUND LYTIC MUREIN TRANSGLYCOSYLASE F"/>
    <property type="match status" value="1"/>
</dbReference>
<comment type="subcellular location">
    <subcellularLocation>
        <location evidence="1">Periplasm</location>
    </subcellularLocation>
</comment>
<evidence type="ECO:0000313" key="5">
    <source>
        <dbReference type="EMBL" id="MFC3073466.1"/>
    </source>
</evidence>
<dbReference type="SMART" id="SM00062">
    <property type="entry name" value="PBPb"/>
    <property type="match status" value="1"/>
</dbReference>
<dbReference type="RefSeq" id="WP_257318215.1">
    <property type="nucleotide sequence ID" value="NZ_JANFDG010000044.1"/>
</dbReference>
<feature type="signal peptide" evidence="3">
    <location>
        <begin position="1"/>
        <end position="23"/>
    </location>
</feature>
<evidence type="ECO:0000259" key="4">
    <source>
        <dbReference type="SMART" id="SM00062"/>
    </source>
</evidence>
<reference evidence="6" key="1">
    <citation type="journal article" date="2019" name="Int. J. Syst. Evol. Microbiol.">
        <title>The Global Catalogue of Microorganisms (GCM) 10K type strain sequencing project: providing services to taxonomists for standard genome sequencing and annotation.</title>
        <authorList>
            <consortium name="The Broad Institute Genomics Platform"/>
            <consortium name="The Broad Institute Genome Sequencing Center for Infectious Disease"/>
            <person name="Wu L."/>
            <person name="Ma J."/>
        </authorList>
    </citation>
    <scope>NUCLEOTIDE SEQUENCE [LARGE SCALE GENOMIC DNA]</scope>
    <source>
        <strain evidence="6">KCTC 52677</strain>
    </source>
</reference>
<accession>A0ABV7DET1</accession>